<evidence type="ECO:0000313" key="2">
    <source>
        <dbReference type="EMBL" id="BCX88474.1"/>
    </source>
</evidence>
<sequence length="681" mass="77840">MSPSFSVAASHLQAILESLTRFQRDYGGLIEQLESTQRERLHTIQETFLKHLLNGVRVDGDALARVFLDLALPFDLLLGSLNHLKAEVLRYETVAGRQVEHDEALQAFGAINQIFSLARNQAAEVYLRVEVRRPLLLEKAQMRSKMLIRLCFDWLAQINDAILNDLTAFPLTPAKDSPFAKALYYPESLLICLDMKVCDQLQERHRLLLQNAAILYAMLTDRRFEAAYLLYREIRRQLAELLDLLGVLYFESQTNRVQTFFKFLQGLLFLPRAKYLGVINLKELTRINQVYGIEAGDRCITLLEQCLNQVFERHAAWMVFTRGIAGDFYLACYGADGRQVGALLAEIEDCLKQCSEALPYQVSLRSVAIRFDELKEMTTENMHLVIRYLSQLARRHHNQVLESFQDQSAMWDWVRAQYRQTLDIRSRLQASELEIFVQPLMSLETWGELHAFEVLGRFREGDGYLSAGLFIDTLVEMGLVQTFDHLVLQRIIAQRETLAQLTRRLFINVSAASLEDESYLKALKAALQGPLAGFEVVLELTEQVLLENLELICCLHHRYDMIFASDDFGSGYSSLQTVIELALGGGLRYLKIDGSLIRQLGENPASERIVRIVHQMAQELELKTVAEYVETQTQLDSLRQVAVDFGQGYLLGVPDRVEVWLSKRAYLQSRSQTEAPPVLFS</sequence>
<dbReference type="Pfam" id="PF00563">
    <property type="entry name" value="EAL"/>
    <property type="match status" value="1"/>
</dbReference>
<dbReference type="GO" id="GO:0071111">
    <property type="term" value="F:cyclic-guanylate-specific phosphodiesterase activity"/>
    <property type="evidence" value="ECO:0007669"/>
    <property type="project" value="InterPro"/>
</dbReference>
<dbReference type="PANTHER" id="PTHR33121">
    <property type="entry name" value="CYCLIC DI-GMP PHOSPHODIESTERASE PDEF"/>
    <property type="match status" value="1"/>
</dbReference>
<dbReference type="Gene3D" id="3.20.20.450">
    <property type="entry name" value="EAL domain"/>
    <property type="match status" value="1"/>
</dbReference>
<dbReference type="SUPFAM" id="SSF141868">
    <property type="entry name" value="EAL domain-like"/>
    <property type="match status" value="1"/>
</dbReference>
<dbReference type="PANTHER" id="PTHR33121:SF70">
    <property type="entry name" value="SIGNALING PROTEIN YKOW"/>
    <property type="match status" value="1"/>
</dbReference>
<feature type="domain" description="EAL" evidence="1">
    <location>
        <begin position="417"/>
        <end position="668"/>
    </location>
</feature>
<name>A0AAU9C5M3_9GAMM</name>
<evidence type="ECO:0000259" key="1">
    <source>
        <dbReference type="PROSITE" id="PS50883"/>
    </source>
</evidence>
<dbReference type="InterPro" id="IPR001633">
    <property type="entry name" value="EAL_dom"/>
</dbReference>
<dbReference type="InterPro" id="IPR050706">
    <property type="entry name" value="Cyclic-di-GMP_PDE-like"/>
</dbReference>
<keyword evidence="3" id="KW-1185">Reference proteome</keyword>
<evidence type="ECO:0000313" key="3">
    <source>
        <dbReference type="Proteomes" id="UP001321450"/>
    </source>
</evidence>
<dbReference type="CDD" id="cd01948">
    <property type="entry name" value="EAL"/>
    <property type="match status" value="1"/>
</dbReference>
<dbReference type="PROSITE" id="PS50883">
    <property type="entry name" value="EAL"/>
    <property type="match status" value="1"/>
</dbReference>
<protein>
    <recommendedName>
        <fullName evidence="1">EAL domain-containing protein</fullName>
    </recommendedName>
</protein>
<proteinExistence type="predicted"/>
<gene>
    <name evidence="2" type="ORF">MIN45_P0843</name>
</gene>
<dbReference type="KEGG" id="meiy:MIN45_P0843"/>
<dbReference type="RefSeq" id="WP_286293595.1">
    <property type="nucleotide sequence ID" value="NZ_AP024718.1"/>
</dbReference>
<dbReference type="EMBL" id="AP024718">
    <property type="protein sequence ID" value="BCX88474.1"/>
    <property type="molecule type" value="Genomic_DNA"/>
</dbReference>
<dbReference type="AlphaFoldDB" id="A0AAU9C5M3"/>
<accession>A0AAU9C5M3</accession>
<organism evidence="2 3">
    <name type="scientific">Methylomarinovum tepidoasis</name>
    <dbReference type="NCBI Taxonomy" id="2840183"/>
    <lineage>
        <taxon>Bacteria</taxon>
        <taxon>Pseudomonadati</taxon>
        <taxon>Pseudomonadota</taxon>
        <taxon>Gammaproteobacteria</taxon>
        <taxon>Methylococcales</taxon>
        <taxon>Methylothermaceae</taxon>
        <taxon>Methylomarinovum</taxon>
    </lineage>
</organism>
<dbReference type="InterPro" id="IPR035919">
    <property type="entry name" value="EAL_sf"/>
</dbReference>
<dbReference type="SMART" id="SM00052">
    <property type="entry name" value="EAL"/>
    <property type="match status" value="1"/>
</dbReference>
<reference evidence="3" key="1">
    <citation type="journal article" date="2024" name="Int. J. Syst. Evol. Microbiol.">
        <title>Methylomarinovum tepidoasis sp. nov., a moderately thermophilic methanotroph of the family Methylothermaceae isolated from a deep-sea hydrothermal field.</title>
        <authorList>
            <person name="Hirayama H."/>
            <person name="Takaki Y."/>
            <person name="Abe M."/>
            <person name="Miyazaki M."/>
            <person name="Uematsu K."/>
            <person name="Matsui Y."/>
            <person name="Takai K."/>
        </authorList>
    </citation>
    <scope>NUCLEOTIDE SEQUENCE [LARGE SCALE GENOMIC DNA]</scope>
    <source>
        <strain evidence="3">IN45</strain>
    </source>
</reference>
<dbReference type="Proteomes" id="UP001321450">
    <property type="component" value="Chromosome"/>
</dbReference>